<keyword evidence="6 14" id="KW-0812">Transmembrane</keyword>
<comment type="similarity">
    <text evidence="4">Belongs to the DRAM/TMEM150 family.</text>
</comment>
<evidence type="ECO:0000256" key="11">
    <source>
        <dbReference type="ARBA" id="ARBA00023180"/>
    </source>
</evidence>
<evidence type="ECO:0000256" key="7">
    <source>
        <dbReference type="ARBA" id="ARBA00022753"/>
    </source>
</evidence>
<dbReference type="Pfam" id="PF10277">
    <property type="entry name" value="Frag1"/>
    <property type="match status" value="1"/>
</dbReference>
<dbReference type="Proteomes" id="UP000823561">
    <property type="component" value="Chromosome 22"/>
</dbReference>
<evidence type="ECO:0000256" key="10">
    <source>
        <dbReference type="ARBA" id="ARBA00023136"/>
    </source>
</evidence>
<dbReference type="PANTHER" id="PTHR21324">
    <property type="entry name" value="FASTING-INDUCIBLE INTEGRAL MEMBRANE PROTEIN TM6P1-RELATED"/>
    <property type="match status" value="1"/>
</dbReference>
<keyword evidence="7" id="KW-0967">Endosome</keyword>
<evidence type="ECO:0000259" key="15">
    <source>
        <dbReference type="Pfam" id="PF10277"/>
    </source>
</evidence>
<sequence>MMWAWALLPVFLAVWGIVGVWVVFGIAVSNHSVNVTEQFPYISVCGSYPPQSSVFSQICNGCTFLIVWIDVIRYQQVRDLGDNCCHANRASLVIGLISAAAVSVLGNFQVSVWFWVHMSGAVLAFCLGLVYFWLQMWLTLKAEPSQDGHWVALLRALLCSLSTVFLLGIVVLQVSGFRSLAAISEWALVMTYFLLFGLFAVEFRHVHCFRVTVQEHSGGNKSYDRLHHNNTITMP</sequence>
<evidence type="ECO:0000256" key="5">
    <source>
        <dbReference type="ARBA" id="ARBA00022475"/>
    </source>
</evidence>
<evidence type="ECO:0000256" key="9">
    <source>
        <dbReference type="ARBA" id="ARBA00023006"/>
    </source>
</evidence>
<dbReference type="GO" id="GO:0005886">
    <property type="term" value="C:plasma membrane"/>
    <property type="evidence" value="ECO:0007669"/>
    <property type="project" value="UniProtKB-SubCell"/>
</dbReference>
<gene>
    <name evidence="16" type="ORF">AALO_G00283300</name>
</gene>
<feature type="domain" description="CWH43-like N-terminal" evidence="15">
    <location>
        <begin position="5"/>
        <end position="205"/>
    </location>
</feature>
<accession>A0AAV6FJW9</accession>
<keyword evidence="5" id="KW-1003">Cell membrane</keyword>
<dbReference type="InterPro" id="IPR019402">
    <property type="entry name" value="CWH43_N"/>
</dbReference>
<evidence type="ECO:0000256" key="3">
    <source>
        <dbReference type="ARBA" id="ARBA00004651"/>
    </source>
</evidence>
<name>A0AAV6FJW9_9TELE</name>
<organism evidence="16 17">
    <name type="scientific">Alosa alosa</name>
    <name type="common">allis shad</name>
    <dbReference type="NCBI Taxonomy" id="278164"/>
    <lineage>
        <taxon>Eukaryota</taxon>
        <taxon>Metazoa</taxon>
        <taxon>Chordata</taxon>
        <taxon>Craniata</taxon>
        <taxon>Vertebrata</taxon>
        <taxon>Euteleostomi</taxon>
        <taxon>Actinopterygii</taxon>
        <taxon>Neopterygii</taxon>
        <taxon>Teleostei</taxon>
        <taxon>Clupei</taxon>
        <taxon>Clupeiformes</taxon>
        <taxon>Clupeoidei</taxon>
        <taxon>Clupeidae</taxon>
        <taxon>Alosa</taxon>
    </lineage>
</organism>
<comment type="subcellular location">
    <subcellularLocation>
        <location evidence="3">Cell membrane</location>
        <topology evidence="3">Multi-pass membrane protein</topology>
    </subcellularLocation>
    <subcellularLocation>
        <location evidence="2">Cytoplasmic vesicle</location>
        <location evidence="2">Autophagosome membrane</location>
        <topology evidence="2">Multi-pass membrane protein</topology>
    </subcellularLocation>
    <subcellularLocation>
        <location evidence="1">Endosome membrane</location>
        <topology evidence="1">Multi-pass membrane protein</topology>
    </subcellularLocation>
</comment>
<dbReference type="PANTHER" id="PTHR21324:SF3">
    <property type="entry name" value="MODULATOR OF MACROAUTOPHAGY TMEM150B"/>
    <property type="match status" value="1"/>
</dbReference>
<dbReference type="GO" id="GO:0000421">
    <property type="term" value="C:autophagosome membrane"/>
    <property type="evidence" value="ECO:0007669"/>
    <property type="project" value="UniProtKB-SubCell"/>
</dbReference>
<evidence type="ECO:0000256" key="13">
    <source>
        <dbReference type="ARBA" id="ARBA00045144"/>
    </source>
</evidence>
<dbReference type="AlphaFoldDB" id="A0AAV6FJW9"/>
<feature type="transmembrane region" description="Helical" evidence="14">
    <location>
        <begin position="121"/>
        <end position="140"/>
    </location>
</feature>
<evidence type="ECO:0000313" key="16">
    <source>
        <dbReference type="EMBL" id="KAG5263164.1"/>
    </source>
</evidence>
<keyword evidence="12" id="KW-0968">Cytoplasmic vesicle</keyword>
<evidence type="ECO:0000256" key="6">
    <source>
        <dbReference type="ARBA" id="ARBA00022692"/>
    </source>
</evidence>
<evidence type="ECO:0000313" key="17">
    <source>
        <dbReference type="Proteomes" id="UP000823561"/>
    </source>
</evidence>
<keyword evidence="8 14" id="KW-1133">Transmembrane helix</keyword>
<comment type="caution">
    <text evidence="16">The sequence shown here is derived from an EMBL/GenBank/DDBJ whole genome shotgun (WGS) entry which is preliminary data.</text>
</comment>
<evidence type="ECO:0000256" key="12">
    <source>
        <dbReference type="ARBA" id="ARBA00023329"/>
    </source>
</evidence>
<dbReference type="EMBL" id="JADWDJ010000022">
    <property type="protein sequence ID" value="KAG5263164.1"/>
    <property type="molecule type" value="Genomic_DNA"/>
</dbReference>
<keyword evidence="11" id="KW-0325">Glycoprotein</keyword>
<evidence type="ECO:0000256" key="8">
    <source>
        <dbReference type="ARBA" id="ARBA00022989"/>
    </source>
</evidence>
<feature type="transmembrane region" description="Helical" evidence="14">
    <location>
        <begin position="152"/>
        <end position="174"/>
    </location>
</feature>
<feature type="transmembrane region" description="Helical" evidence="14">
    <location>
        <begin position="180"/>
        <end position="201"/>
    </location>
</feature>
<evidence type="ECO:0000256" key="14">
    <source>
        <dbReference type="SAM" id="Phobius"/>
    </source>
</evidence>
<evidence type="ECO:0000256" key="2">
    <source>
        <dbReference type="ARBA" id="ARBA00004542"/>
    </source>
</evidence>
<dbReference type="GO" id="GO:0006914">
    <property type="term" value="P:autophagy"/>
    <property type="evidence" value="ECO:0007669"/>
    <property type="project" value="UniProtKB-KW"/>
</dbReference>
<proteinExistence type="inferred from homology"/>
<comment type="function">
    <text evidence="13">Modulator of macroautophagy that causes accumulation of autophagosomes under basal conditions and enhances autophagic flux. Represses cell death and promotes long-term clonogenic survival of cells grown in the absence of glucose in a macroautophagy-independent manner. May have some role in extracellular matrix engulfment or growth factor receptor recycling, both of which can modulate cell survival.</text>
</comment>
<feature type="transmembrane region" description="Helical" evidence="14">
    <location>
        <begin position="54"/>
        <end position="72"/>
    </location>
</feature>
<dbReference type="GO" id="GO:0010008">
    <property type="term" value="C:endosome membrane"/>
    <property type="evidence" value="ECO:0007669"/>
    <property type="project" value="UniProtKB-SubCell"/>
</dbReference>
<keyword evidence="17" id="KW-1185">Reference proteome</keyword>
<dbReference type="InterPro" id="IPR050911">
    <property type="entry name" value="DRAM/TMEM150_Autophagy_Mod"/>
</dbReference>
<protein>
    <recommendedName>
        <fullName evidence="15">CWH43-like N-terminal domain-containing protein</fullName>
    </recommendedName>
</protein>
<evidence type="ECO:0000256" key="1">
    <source>
        <dbReference type="ARBA" id="ARBA00004337"/>
    </source>
</evidence>
<keyword evidence="10 14" id="KW-0472">Membrane</keyword>
<keyword evidence="9" id="KW-0072">Autophagy</keyword>
<reference evidence="16" key="1">
    <citation type="submission" date="2020-10" db="EMBL/GenBank/DDBJ databases">
        <title>Chromosome-scale genome assembly of the Allis shad, Alosa alosa.</title>
        <authorList>
            <person name="Margot Z."/>
            <person name="Christophe K."/>
            <person name="Cabau C."/>
            <person name="Louis A."/>
            <person name="Berthelot C."/>
            <person name="Parey E."/>
            <person name="Roest Crollius H."/>
            <person name="Montfort J."/>
            <person name="Robinson-Rechavi M."/>
            <person name="Bucao C."/>
            <person name="Bouchez O."/>
            <person name="Gislard M."/>
            <person name="Lluch J."/>
            <person name="Milhes M."/>
            <person name="Lampietro C."/>
            <person name="Lopez Roques C."/>
            <person name="Donnadieu C."/>
            <person name="Braasch I."/>
            <person name="Desvignes T."/>
            <person name="Postlethwait J."/>
            <person name="Bobe J."/>
            <person name="Guiguen Y."/>
        </authorList>
    </citation>
    <scope>NUCLEOTIDE SEQUENCE</scope>
    <source>
        <strain evidence="16">M-15738</strain>
        <tissue evidence="16">Blood</tissue>
    </source>
</reference>
<evidence type="ECO:0000256" key="4">
    <source>
        <dbReference type="ARBA" id="ARBA00006565"/>
    </source>
</evidence>
<feature type="transmembrane region" description="Helical" evidence="14">
    <location>
        <begin position="92"/>
        <end position="115"/>
    </location>
</feature>